<dbReference type="EMBL" id="LVCJ01000005">
    <property type="protein sequence ID" value="OAL39445.1"/>
    <property type="molecule type" value="Genomic_DNA"/>
</dbReference>
<evidence type="ECO:0000256" key="7">
    <source>
        <dbReference type="RuleBase" id="RU003346"/>
    </source>
</evidence>
<keyword evidence="4 8" id="KW-0812">Transmembrane</keyword>
<dbReference type="PANTHER" id="PTHR48022:SF11">
    <property type="entry name" value="MONOSACCHARIDE TRANSPORTER (HXT8), PUTATIVE (AFU_ORTHOLOGUE AFUA_2G08120)-RELATED"/>
    <property type="match status" value="1"/>
</dbReference>
<reference evidence="10 11" key="1">
    <citation type="submission" date="2016-03" db="EMBL/GenBank/DDBJ databases">
        <title>The draft genome sequence of Fonsecaea nubica causative agent of cutaneous subcutaneous infection in human host.</title>
        <authorList>
            <person name="Costa F."/>
            <person name="Sybren D.H."/>
            <person name="Raittz R.T."/>
            <person name="Weiss V.A."/>
            <person name="Leao A.C."/>
            <person name="Gomes R."/>
            <person name="De Souza E.M."/>
            <person name="Pedrosa F.O."/>
            <person name="Steffens M.B."/>
            <person name="Bombassaro A."/>
            <person name="Tadra-Sfeir M.Z."/>
            <person name="Moreno L.F."/>
            <person name="Najafzadeh M.J."/>
            <person name="Felipe M.S."/>
            <person name="Teixeira M."/>
            <person name="Sun J."/>
            <person name="Xi L."/>
            <person name="Castro M.A."/>
            <person name="Vicente V.A."/>
        </authorList>
    </citation>
    <scope>NUCLEOTIDE SEQUENCE [LARGE SCALE GENOMIC DNA]</scope>
    <source>
        <strain evidence="10 11">CBS 269.64</strain>
    </source>
</reference>
<keyword evidence="5 8" id="KW-1133">Transmembrane helix</keyword>
<keyword evidence="11" id="KW-1185">Reference proteome</keyword>
<evidence type="ECO:0000256" key="5">
    <source>
        <dbReference type="ARBA" id="ARBA00022989"/>
    </source>
</evidence>
<evidence type="ECO:0000256" key="8">
    <source>
        <dbReference type="SAM" id="Phobius"/>
    </source>
</evidence>
<feature type="domain" description="Major facilitator superfamily (MFS) profile" evidence="9">
    <location>
        <begin position="15"/>
        <end position="464"/>
    </location>
</feature>
<dbReference type="InterPro" id="IPR050360">
    <property type="entry name" value="MFS_Sugar_Transporters"/>
</dbReference>
<feature type="transmembrane region" description="Helical" evidence="8">
    <location>
        <begin position="439"/>
        <end position="460"/>
    </location>
</feature>
<dbReference type="OrthoDB" id="6612291at2759"/>
<feature type="transmembrane region" description="Helical" evidence="8">
    <location>
        <begin position="151"/>
        <end position="172"/>
    </location>
</feature>
<evidence type="ECO:0000256" key="1">
    <source>
        <dbReference type="ARBA" id="ARBA00004141"/>
    </source>
</evidence>
<dbReference type="RefSeq" id="XP_022504457.1">
    <property type="nucleotide sequence ID" value="XM_022639621.1"/>
</dbReference>
<feature type="transmembrane region" description="Helical" evidence="8">
    <location>
        <begin position="276"/>
        <end position="297"/>
    </location>
</feature>
<feature type="transmembrane region" description="Helical" evidence="8">
    <location>
        <begin position="309"/>
        <end position="329"/>
    </location>
</feature>
<name>A0A178DED6_9EURO</name>
<proteinExistence type="inferred from homology"/>
<evidence type="ECO:0000313" key="11">
    <source>
        <dbReference type="Proteomes" id="UP000185904"/>
    </source>
</evidence>
<evidence type="ECO:0000256" key="3">
    <source>
        <dbReference type="ARBA" id="ARBA00022448"/>
    </source>
</evidence>
<dbReference type="FunFam" id="1.20.1250.20:FF:000134">
    <property type="entry name" value="MFS sugar transporter protein"/>
    <property type="match status" value="1"/>
</dbReference>
<dbReference type="Proteomes" id="UP000185904">
    <property type="component" value="Unassembled WGS sequence"/>
</dbReference>
<dbReference type="InterPro" id="IPR005828">
    <property type="entry name" value="MFS_sugar_transport-like"/>
</dbReference>
<evidence type="ECO:0000256" key="4">
    <source>
        <dbReference type="ARBA" id="ARBA00022692"/>
    </source>
</evidence>
<dbReference type="SUPFAM" id="SSF103473">
    <property type="entry name" value="MFS general substrate transporter"/>
    <property type="match status" value="1"/>
</dbReference>
<gene>
    <name evidence="10" type="ORF">AYO20_01315</name>
</gene>
<evidence type="ECO:0000313" key="10">
    <source>
        <dbReference type="EMBL" id="OAL39445.1"/>
    </source>
</evidence>
<dbReference type="PANTHER" id="PTHR48022">
    <property type="entry name" value="PLASTIDIC GLUCOSE TRANSPORTER 4"/>
    <property type="match status" value="1"/>
</dbReference>
<evidence type="ECO:0000259" key="9">
    <source>
        <dbReference type="PROSITE" id="PS50850"/>
    </source>
</evidence>
<feature type="transmembrane region" description="Helical" evidence="8">
    <location>
        <begin position="12"/>
        <end position="33"/>
    </location>
</feature>
<dbReference type="NCBIfam" id="TIGR00879">
    <property type="entry name" value="SP"/>
    <property type="match status" value="1"/>
</dbReference>
<dbReference type="InterPro" id="IPR036259">
    <property type="entry name" value="MFS_trans_sf"/>
</dbReference>
<keyword evidence="6 8" id="KW-0472">Membrane</keyword>
<sequence length="507" mass="56883">MAQEQGFYSWYNLSIVFALCLGSLSYGYCFSIISTTLGQPGFFKYFGLAAAPTEPNYAYTNRILGATSGLFSAGAFMGCWTMGWMCDARGRKQALYIATIISIVGSALQAGSAAIGMFLFARWLTGYGVGNLVTLIPIMQAEISPPASRGFLVGQHGVVLVGGYMIAGWVGYGCYFSRNENFQWRFPLAVACLWPLLTLAVAPWIPESPRWLLLKDRRDEAWKIVAKLHYNPSDPEEVYARKEFYQMCRQVDHDREFFSHETIWDLWRKPSYRKRMLCGFFTFFSNESSGILVIYNYSVMIYQGLGQTGHMPLLLSGIYVTIGALGNYVNSILVDRTGRRFLFLTGLSGMLVSLIAESILLRYYSGTDSHAGLSAALFFIFLHLTFYGCCIDANSFIYCSEIFPTHIRPRGMAWSVGTLFLTTIPYLEAAPTAFAEIGWKYYIVFIVLTTINIPIIYFFFPETKGLSLEEVGEIFGDDVAIHLTNQAEDEKAEMEVDIAQIEAPKHA</sequence>
<comment type="subcellular location">
    <subcellularLocation>
        <location evidence="1">Membrane</location>
        <topology evidence="1">Multi-pass membrane protein</topology>
    </subcellularLocation>
</comment>
<dbReference type="GO" id="GO:0016020">
    <property type="term" value="C:membrane"/>
    <property type="evidence" value="ECO:0007669"/>
    <property type="project" value="UniProtKB-SubCell"/>
</dbReference>
<comment type="caution">
    <text evidence="10">The sequence shown here is derived from an EMBL/GenBank/DDBJ whole genome shotgun (WGS) entry which is preliminary data.</text>
</comment>
<dbReference type="AlphaFoldDB" id="A0A178DED6"/>
<feature type="transmembrane region" description="Helical" evidence="8">
    <location>
        <begin position="376"/>
        <end position="399"/>
    </location>
</feature>
<feature type="transmembrane region" description="Helical" evidence="8">
    <location>
        <begin position="341"/>
        <end position="364"/>
    </location>
</feature>
<feature type="transmembrane region" description="Helical" evidence="8">
    <location>
        <begin position="94"/>
        <end position="114"/>
    </location>
</feature>
<feature type="transmembrane region" description="Helical" evidence="8">
    <location>
        <begin position="411"/>
        <end position="427"/>
    </location>
</feature>
<dbReference type="Gene3D" id="1.20.1250.20">
    <property type="entry name" value="MFS general substrate transporter like domains"/>
    <property type="match status" value="1"/>
</dbReference>
<accession>A0A178DED6</accession>
<dbReference type="InterPro" id="IPR003663">
    <property type="entry name" value="Sugar/inositol_transpt"/>
</dbReference>
<comment type="similarity">
    <text evidence="2 7">Belongs to the major facilitator superfamily. Sugar transporter (TC 2.A.1.1) family.</text>
</comment>
<dbReference type="InterPro" id="IPR020846">
    <property type="entry name" value="MFS_dom"/>
</dbReference>
<dbReference type="PROSITE" id="PS50850">
    <property type="entry name" value="MFS"/>
    <property type="match status" value="1"/>
</dbReference>
<dbReference type="Pfam" id="PF00083">
    <property type="entry name" value="Sugar_tr"/>
    <property type="match status" value="1"/>
</dbReference>
<feature type="transmembrane region" description="Helical" evidence="8">
    <location>
        <begin position="63"/>
        <end position="82"/>
    </location>
</feature>
<keyword evidence="3 7" id="KW-0813">Transport</keyword>
<dbReference type="GeneID" id="34584739"/>
<dbReference type="GO" id="GO:0005351">
    <property type="term" value="F:carbohydrate:proton symporter activity"/>
    <property type="evidence" value="ECO:0007669"/>
    <property type="project" value="TreeGrafter"/>
</dbReference>
<evidence type="ECO:0000256" key="6">
    <source>
        <dbReference type="ARBA" id="ARBA00023136"/>
    </source>
</evidence>
<organism evidence="10 11">
    <name type="scientific">Fonsecaea nubica</name>
    <dbReference type="NCBI Taxonomy" id="856822"/>
    <lineage>
        <taxon>Eukaryota</taxon>
        <taxon>Fungi</taxon>
        <taxon>Dikarya</taxon>
        <taxon>Ascomycota</taxon>
        <taxon>Pezizomycotina</taxon>
        <taxon>Eurotiomycetes</taxon>
        <taxon>Chaetothyriomycetidae</taxon>
        <taxon>Chaetothyriales</taxon>
        <taxon>Herpotrichiellaceae</taxon>
        <taxon>Fonsecaea</taxon>
    </lineage>
</organism>
<protein>
    <recommendedName>
        <fullName evidence="9">Major facilitator superfamily (MFS) profile domain-containing protein</fullName>
    </recommendedName>
</protein>
<dbReference type="PRINTS" id="PR00171">
    <property type="entry name" value="SUGRTRNSPORT"/>
</dbReference>
<evidence type="ECO:0000256" key="2">
    <source>
        <dbReference type="ARBA" id="ARBA00010992"/>
    </source>
</evidence>